<reference evidence="1" key="1">
    <citation type="submission" date="2020-06" db="EMBL/GenBank/DDBJ databases">
        <authorList>
            <person name="Li T."/>
            <person name="Hu X."/>
            <person name="Zhang T."/>
            <person name="Song X."/>
            <person name="Zhang H."/>
            <person name="Dai N."/>
            <person name="Sheng W."/>
            <person name="Hou X."/>
            <person name="Wei L."/>
        </authorList>
    </citation>
    <scope>NUCLEOTIDE SEQUENCE</scope>
    <source>
        <strain evidence="1">KEN1</strain>
        <tissue evidence="1">Leaf</tissue>
    </source>
</reference>
<proteinExistence type="predicted"/>
<dbReference type="AlphaFoldDB" id="A0AAW2WLT4"/>
<accession>A0AAW2WLT4</accession>
<sequence length="58" mass="6630">MGSQETLGSTFKFTDFGTTVNMDSTRYRVPNMNSTKQGTEYDLYQTYVTLAKFTKLTN</sequence>
<dbReference type="EMBL" id="JACGWN010000007">
    <property type="protein sequence ID" value="KAL0442508.1"/>
    <property type="molecule type" value="Genomic_DNA"/>
</dbReference>
<gene>
    <name evidence="1" type="ORF">Slati_1973500</name>
</gene>
<protein>
    <submittedName>
        <fullName evidence="1">Uncharacterized protein</fullName>
    </submittedName>
</protein>
<evidence type="ECO:0000313" key="1">
    <source>
        <dbReference type="EMBL" id="KAL0442508.1"/>
    </source>
</evidence>
<reference evidence="1" key="2">
    <citation type="journal article" date="2024" name="Plant">
        <title>Genomic evolution and insights into agronomic trait innovations of Sesamum species.</title>
        <authorList>
            <person name="Miao H."/>
            <person name="Wang L."/>
            <person name="Qu L."/>
            <person name="Liu H."/>
            <person name="Sun Y."/>
            <person name="Le M."/>
            <person name="Wang Q."/>
            <person name="Wei S."/>
            <person name="Zheng Y."/>
            <person name="Lin W."/>
            <person name="Duan Y."/>
            <person name="Cao H."/>
            <person name="Xiong S."/>
            <person name="Wang X."/>
            <person name="Wei L."/>
            <person name="Li C."/>
            <person name="Ma Q."/>
            <person name="Ju M."/>
            <person name="Zhao R."/>
            <person name="Li G."/>
            <person name="Mu C."/>
            <person name="Tian Q."/>
            <person name="Mei H."/>
            <person name="Zhang T."/>
            <person name="Gao T."/>
            <person name="Zhang H."/>
        </authorList>
    </citation>
    <scope>NUCLEOTIDE SEQUENCE</scope>
    <source>
        <strain evidence="1">KEN1</strain>
    </source>
</reference>
<name>A0AAW2WLT4_9LAMI</name>
<organism evidence="1">
    <name type="scientific">Sesamum latifolium</name>
    <dbReference type="NCBI Taxonomy" id="2727402"/>
    <lineage>
        <taxon>Eukaryota</taxon>
        <taxon>Viridiplantae</taxon>
        <taxon>Streptophyta</taxon>
        <taxon>Embryophyta</taxon>
        <taxon>Tracheophyta</taxon>
        <taxon>Spermatophyta</taxon>
        <taxon>Magnoliopsida</taxon>
        <taxon>eudicotyledons</taxon>
        <taxon>Gunneridae</taxon>
        <taxon>Pentapetalae</taxon>
        <taxon>asterids</taxon>
        <taxon>lamiids</taxon>
        <taxon>Lamiales</taxon>
        <taxon>Pedaliaceae</taxon>
        <taxon>Sesamum</taxon>
    </lineage>
</organism>
<comment type="caution">
    <text evidence="1">The sequence shown here is derived from an EMBL/GenBank/DDBJ whole genome shotgun (WGS) entry which is preliminary data.</text>
</comment>